<dbReference type="SMART" id="SM00238">
    <property type="entry name" value="BIR"/>
    <property type="match status" value="2"/>
</dbReference>
<dbReference type="AlphaFoldDB" id="A0AA89BW88"/>
<feature type="region of interest" description="Disordered" evidence="1">
    <location>
        <begin position="373"/>
        <end position="396"/>
    </location>
</feature>
<dbReference type="PANTHER" id="PTHR10044:SF139">
    <property type="entry name" value="DEATH-ASSOCIATED INHIBITOR OF APOPTOSIS 2"/>
    <property type="match status" value="1"/>
</dbReference>
<proteinExistence type="predicted"/>
<evidence type="ECO:0000256" key="1">
    <source>
        <dbReference type="SAM" id="MobiDB-lite"/>
    </source>
</evidence>
<dbReference type="SUPFAM" id="SSF57924">
    <property type="entry name" value="Inhibitor of apoptosis (IAP) repeat"/>
    <property type="match status" value="2"/>
</dbReference>
<dbReference type="GO" id="GO:0043066">
    <property type="term" value="P:negative regulation of apoptotic process"/>
    <property type="evidence" value="ECO:0007669"/>
    <property type="project" value="TreeGrafter"/>
</dbReference>
<protein>
    <submittedName>
        <fullName evidence="2">Uncharacterized protein</fullName>
    </submittedName>
</protein>
<dbReference type="Gene3D" id="1.10.1170.10">
    <property type="entry name" value="Inhibitor Of Apoptosis Protein (2mihbC-IAP-1), Chain A"/>
    <property type="match status" value="2"/>
</dbReference>
<dbReference type="EMBL" id="VSWD01000007">
    <property type="protein sequence ID" value="KAK3098518.1"/>
    <property type="molecule type" value="Genomic_DNA"/>
</dbReference>
<dbReference type="CDD" id="cd00022">
    <property type="entry name" value="BIR"/>
    <property type="match status" value="2"/>
</dbReference>
<dbReference type="Pfam" id="PF00653">
    <property type="entry name" value="BIR"/>
    <property type="match status" value="2"/>
</dbReference>
<dbReference type="Proteomes" id="UP001186944">
    <property type="component" value="Unassembled WGS sequence"/>
</dbReference>
<reference evidence="2" key="1">
    <citation type="submission" date="2019-08" db="EMBL/GenBank/DDBJ databases">
        <title>The improved chromosome-level genome for the pearl oyster Pinctada fucata martensii using PacBio sequencing and Hi-C.</title>
        <authorList>
            <person name="Zheng Z."/>
        </authorList>
    </citation>
    <scope>NUCLEOTIDE SEQUENCE</scope>
    <source>
        <strain evidence="2">ZZ-2019</strain>
        <tissue evidence="2">Adductor muscle</tissue>
    </source>
</reference>
<dbReference type="GO" id="GO:0043027">
    <property type="term" value="F:cysteine-type endopeptidase inhibitor activity involved in apoptotic process"/>
    <property type="evidence" value="ECO:0007669"/>
    <property type="project" value="TreeGrafter"/>
</dbReference>
<keyword evidence="3" id="KW-1185">Reference proteome</keyword>
<evidence type="ECO:0000313" key="2">
    <source>
        <dbReference type="EMBL" id="KAK3098518.1"/>
    </source>
</evidence>
<dbReference type="PROSITE" id="PS50143">
    <property type="entry name" value="BIR_REPEAT_2"/>
    <property type="match status" value="2"/>
</dbReference>
<dbReference type="PROSITE" id="PS01282">
    <property type="entry name" value="BIR_REPEAT_1"/>
    <property type="match status" value="1"/>
</dbReference>
<comment type="caution">
    <text evidence="2">The sequence shown here is derived from an EMBL/GenBank/DDBJ whole genome shotgun (WGS) entry which is preliminary data.</text>
</comment>
<dbReference type="PANTHER" id="PTHR10044">
    <property type="entry name" value="INHIBITOR OF APOPTOSIS"/>
    <property type="match status" value="1"/>
</dbReference>
<dbReference type="InterPro" id="IPR001370">
    <property type="entry name" value="BIR_rpt"/>
</dbReference>
<name>A0AA89BW88_PINIB</name>
<sequence>MTEQEFEIRFDQLNEINTSKQKATQALVERMIAHRKQLLITLQIVFEVIIDITHRPRYFVFLYLEEDVIMATTSPSRFHTLPLFLNRQKPKRNVFFEPTVHTLLERENMLDPFHLKDIGGNSCKCVFEYIAMNITDFWRLIDHEYLKERRLINGKAIKYVKYESLVKKFFQREILPLVFSMIFICVSWQLKFGFQKEISIDGMSITKSTVKVEEREVFQLFPSFIFEVRIFPNETVNIFPYGGINGIDMSNYFHRLGTFKDKAKNFKLRPYQLASDGFYALDNPGQTKCYSCGFEYSSWQTGDDPRKIHFQNSPNCPFIRHHMELLDGRKNNKENKILLEDRGLDLSENDQQQMQLSEAKKKIEVEEKVDNELVSSVNDEQDESSQVTPYQSGTISSIPSVDQYPSGIVHISRSQGTDGCMVEKRANVYNRRILRYQSEYNQRNDRSRFPRYAVLTVRISSFHGFPCYVSQSPRQLALAGFYYLGYGDGVQCYFCGGKLTNWEPGDDPFVEHAKWFPMCLFLRETKGQDFISLVEDTYRDEKSSNFDVNISEEDLDTLYDKSTDKITNRNHVHRQEHSDEIEIGTESTVSTLTSIYPGAIATSIDTVSSTMSCKPTRPMTAASSHVTDHSLTSLVGQMTQTSVTDNTEGKSEISSGIHNFISSKLYA</sequence>
<dbReference type="GO" id="GO:0005634">
    <property type="term" value="C:nucleus"/>
    <property type="evidence" value="ECO:0007669"/>
    <property type="project" value="TreeGrafter"/>
</dbReference>
<gene>
    <name evidence="2" type="ORF">FSP39_020265</name>
</gene>
<evidence type="ECO:0000313" key="3">
    <source>
        <dbReference type="Proteomes" id="UP001186944"/>
    </source>
</evidence>
<accession>A0AA89BW88</accession>
<dbReference type="GO" id="GO:0051726">
    <property type="term" value="P:regulation of cell cycle"/>
    <property type="evidence" value="ECO:0007669"/>
    <property type="project" value="TreeGrafter"/>
</dbReference>
<dbReference type="InterPro" id="IPR050784">
    <property type="entry name" value="IAP"/>
</dbReference>
<organism evidence="2 3">
    <name type="scientific">Pinctada imbricata</name>
    <name type="common">Atlantic pearl-oyster</name>
    <name type="synonym">Pinctada martensii</name>
    <dbReference type="NCBI Taxonomy" id="66713"/>
    <lineage>
        <taxon>Eukaryota</taxon>
        <taxon>Metazoa</taxon>
        <taxon>Spiralia</taxon>
        <taxon>Lophotrochozoa</taxon>
        <taxon>Mollusca</taxon>
        <taxon>Bivalvia</taxon>
        <taxon>Autobranchia</taxon>
        <taxon>Pteriomorphia</taxon>
        <taxon>Pterioida</taxon>
        <taxon>Pterioidea</taxon>
        <taxon>Pteriidae</taxon>
        <taxon>Pinctada</taxon>
    </lineage>
</organism>
<dbReference type="GO" id="GO:0005737">
    <property type="term" value="C:cytoplasm"/>
    <property type="evidence" value="ECO:0007669"/>
    <property type="project" value="TreeGrafter"/>
</dbReference>